<proteinExistence type="predicted"/>
<evidence type="ECO:0000313" key="1">
    <source>
        <dbReference type="EMBL" id="MBB1486301.1"/>
    </source>
</evidence>
<dbReference type="AlphaFoldDB" id="A0A839IN24"/>
<comment type="caution">
    <text evidence="1">The sequence shown here is derived from an EMBL/GenBank/DDBJ whole genome shotgun (WGS) entry which is preliminary data.</text>
</comment>
<evidence type="ECO:0008006" key="3">
    <source>
        <dbReference type="Google" id="ProtNLM"/>
    </source>
</evidence>
<protein>
    <recommendedName>
        <fullName evidence="3">Solute-binding protein family 3/N-terminal domain-containing protein</fullName>
    </recommendedName>
</protein>
<dbReference type="RefSeq" id="WP_182808078.1">
    <property type="nucleotide sequence ID" value="NZ_JACJFM010000006.1"/>
</dbReference>
<sequence>MDRYLKKSIAVFSGWRQDRTVIFSRETVVTTLRTILVSWGRHLLLVLCIWPVLVVASEEVRIIKPQSQEDASHHYFSQLLQMALNKNASDYSHAEVRHTPFVLEQGRAEQALKAGQHIDVYWMGTSLKRENELIAIRIPLLKGLLGFRGLIIRESEREFYKARVNWLRLNHRSVCQGMHWPDSDILERGGFQVIRSARFNSMFAMLENYRCDMFPRGIHEGPAETVAYRRQSDALGWFDQYLIYYPFPMYFFTGKENPLLAQRIQEGLELMIDDDSFTRYMENHPVTQHLFPLSQWADRVEVKLLNPELPVDTDITDPRYWIVPQ</sequence>
<reference evidence="1 2" key="1">
    <citation type="submission" date="2020-08" db="EMBL/GenBank/DDBJ databases">
        <title>Oceanospirillum sp. nov. isolated from marine sediment.</title>
        <authorList>
            <person name="Ji X."/>
        </authorList>
    </citation>
    <scope>NUCLEOTIDE SEQUENCE [LARGE SCALE GENOMIC DNA]</scope>
    <source>
        <strain evidence="1 2">D5</strain>
    </source>
</reference>
<dbReference type="SUPFAM" id="SSF53850">
    <property type="entry name" value="Periplasmic binding protein-like II"/>
    <property type="match status" value="1"/>
</dbReference>
<dbReference type="EMBL" id="JACJFM010000006">
    <property type="protein sequence ID" value="MBB1486301.1"/>
    <property type="molecule type" value="Genomic_DNA"/>
</dbReference>
<evidence type="ECO:0000313" key="2">
    <source>
        <dbReference type="Proteomes" id="UP000565262"/>
    </source>
</evidence>
<gene>
    <name evidence="1" type="ORF">H4O21_06735</name>
</gene>
<accession>A0A839IN24</accession>
<keyword evidence="2" id="KW-1185">Reference proteome</keyword>
<organism evidence="1 2">
    <name type="scientific">Oceanospirillum sediminis</name>
    <dbReference type="NCBI Taxonomy" id="2760088"/>
    <lineage>
        <taxon>Bacteria</taxon>
        <taxon>Pseudomonadati</taxon>
        <taxon>Pseudomonadota</taxon>
        <taxon>Gammaproteobacteria</taxon>
        <taxon>Oceanospirillales</taxon>
        <taxon>Oceanospirillaceae</taxon>
        <taxon>Oceanospirillum</taxon>
    </lineage>
</organism>
<name>A0A839IN24_9GAMM</name>
<dbReference type="Proteomes" id="UP000565262">
    <property type="component" value="Unassembled WGS sequence"/>
</dbReference>